<feature type="region of interest" description="Disordered" evidence="1">
    <location>
        <begin position="1"/>
        <end position="261"/>
    </location>
</feature>
<comment type="caution">
    <text evidence="2">The sequence shown here is derived from an EMBL/GenBank/DDBJ whole genome shotgun (WGS) entry which is preliminary data.</text>
</comment>
<feature type="compositionally biased region" description="Basic and acidic residues" evidence="1">
    <location>
        <begin position="125"/>
        <end position="161"/>
    </location>
</feature>
<evidence type="ECO:0008006" key="4">
    <source>
        <dbReference type="Google" id="ProtNLM"/>
    </source>
</evidence>
<organism evidence="2 3">
    <name type="scientific">Rhizoctonia solani</name>
    <dbReference type="NCBI Taxonomy" id="456999"/>
    <lineage>
        <taxon>Eukaryota</taxon>
        <taxon>Fungi</taxon>
        <taxon>Dikarya</taxon>
        <taxon>Basidiomycota</taxon>
        <taxon>Agaricomycotina</taxon>
        <taxon>Agaricomycetes</taxon>
        <taxon>Cantharellales</taxon>
        <taxon>Ceratobasidiaceae</taxon>
        <taxon>Rhizoctonia</taxon>
    </lineage>
</organism>
<gene>
    <name evidence="2" type="ORF">RDB_LOCUS80693</name>
</gene>
<feature type="compositionally biased region" description="Basic and acidic residues" evidence="1">
    <location>
        <begin position="96"/>
        <end position="118"/>
    </location>
</feature>
<evidence type="ECO:0000256" key="1">
    <source>
        <dbReference type="SAM" id="MobiDB-lite"/>
    </source>
</evidence>
<name>A0A8H3GVQ7_9AGAM</name>
<dbReference type="AlphaFoldDB" id="A0A8H3GVQ7"/>
<dbReference type="Proteomes" id="UP000663853">
    <property type="component" value="Unassembled WGS sequence"/>
</dbReference>
<feature type="compositionally biased region" description="Polar residues" evidence="1">
    <location>
        <begin position="1"/>
        <end position="24"/>
    </location>
</feature>
<accession>A0A8H3GVQ7</accession>
<evidence type="ECO:0000313" key="3">
    <source>
        <dbReference type="Proteomes" id="UP000663853"/>
    </source>
</evidence>
<protein>
    <recommendedName>
        <fullName evidence="4">Proteophosphoglycan ppg4</fullName>
    </recommendedName>
</protein>
<dbReference type="EMBL" id="CAJMXA010002090">
    <property type="protein sequence ID" value="CAE6475470.1"/>
    <property type="molecule type" value="Genomic_DNA"/>
</dbReference>
<feature type="compositionally biased region" description="Polar residues" evidence="1">
    <location>
        <begin position="214"/>
        <end position="251"/>
    </location>
</feature>
<feature type="compositionally biased region" description="Polar residues" evidence="1">
    <location>
        <begin position="180"/>
        <end position="205"/>
    </location>
</feature>
<reference evidence="2" key="1">
    <citation type="submission" date="2021-01" db="EMBL/GenBank/DDBJ databases">
        <authorList>
            <person name="Kaushik A."/>
        </authorList>
    </citation>
    <scope>NUCLEOTIDE SEQUENCE</scope>
    <source>
        <strain evidence="2">AG6-10EEA</strain>
    </source>
</reference>
<evidence type="ECO:0000313" key="2">
    <source>
        <dbReference type="EMBL" id="CAE6475470.1"/>
    </source>
</evidence>
<proteinExistence type="predicted"/>
<sequence length="261" mass="27733">MSEPIVTSTSSTHSARISKPQTDPHSVAHEQVPPESRPVGSEEHATTGPSDPPPGAKEGEQYPPQLHAGKVGYGPHYAEVHGNDSGLGAKLTGVKEQLKGKITRNHELEQQGKDRKTGELAAKQRAKEEEKNPFHKQDEEADQKPAGDETKVATEKTKTEFKPGANKTNTEGGPTVERIPSSTAASTTESRGTLPGTQDTPSTRPQAAPVEAQHATTETQGTPTFKSQDVLSTKSQDALTTKSQGAPTATEQDSEGTAIRH</sequence>